<dbReference type="InterPro" id="IPR013766">
    <property type="entry name" value="Thioredoxin_domain"/>
</dbReference>
<reference evidence="3" key="1">
    <citation type="submission" date="2022-01" db="EMBL/GenBank/DDBJ databases">
        <authorList>
            <person name="King R."/>
        </authorList>
    </citation>
    <scope>NUCLEOTIDE SEQUENCE</scope>
</reference>
<evidence type="ECO:0000256" key="1">
    <source>
        <dbReference type="ARBA" id="ARBA00006347"/>
    </source>
</evidence>
<protein>
    <recommendedName>
        <fullName evidence="2">Thioredoxin domain-containing protein</fullName>
    </recommendedName>
</protein>
<dbReference type="GO" id="GO:0003756">
    <property type="term" value="F:protein disulfide isomerase activity"/>
    <property type="evidence" value="ECO:0007669"/>
    <property type="project" value="TreeGrafter"/>
</dbReference>
<name>A0A9P0HPP2_NEZVI</name>
<sequence>MHFKCNITPTLKLWGNIIKHQPYKIHDKPFQRCFSKPTKINDPDKKCNIQRPLAPIILPANSPQVKKETFWSNIAGAELLIKVTDSNIDQVLQNHKAILIMFYGTWCSVCKDVNVEIGKAAKMITPAEGAFGICDAMDNVKAVDKFLITKTPSFKYFRNGVYIADYIGRPLAKDIIFFMKSPPPTINKS</sequence>
<keyword evidence="4" id="KW-1185">Reference proteome</keyword>
<dbReference type="OrthoDB" id="2121326at2759"/>
<dbReference type="Gene3D" id="3.40.30.10">
    <property type="entry name" value="Glutaredoxin"/>
    <property type="match status" value="1"/>
</dbReference>
<dbReference type="AlphaFoldDB" id="A0A9P0HPP2"/>
<gene>
    <name evidence="3" type="ORF">NEZAVI_LOCUS14011</name>
</gene>
<dbReference type="EMBL" id="OV725082">
    <property type="protein sequence ID" value="CAH1405959.1"/>
    <property type="molecule type" value="Genomic_DNA"/>
</dbReference>
<organism evidence="3 4">
    <name type="scientific">Nezara viridula</name>
    <name type="common">Southern green stink bug</name>
    <name type="synonym">Cimex viridulus</name>
    <dbReference type="NCBI Taxonomy" id="85310"/>
    <lineage>
        <taxon>Eukaryota</taxon>
        <taxon>Metazoa</taxon>
        <taxon>Ecdysozoa</taxon>
        <taxon>Arthropoda</taxon>
        <taxon>Hexapoda</taxon>
        <taxon>Insecta</taxon>
        <taxon>Pterygota</taxon>
        <taxon>Neoptera</taxon>
        <taxon>Paraneoptera</taxon>
        <taxon>Hemiptera</taxon>
        <taxon>Heteroptera</taxon>
        <taxon>Panheteroptera</taxon>
        <taxon>Pentatomomorpha</taxon>
        <taxon>Pentatomoidea</taxon>
        <taxon>Pentatomidae</taxon>
        <taxon>Pentatominae</taxon>
        <taxon>Nezara</taxon>
    </lineage>
</organism>
<dbReference type="GO" id="GO:0006457">
    <property type="term" value="P:protein folding"/>
    <property type="evidence" value="ECO:0007669"/>
    <property type="project" value="TreeGrafter"/>
</dbReference>
<dbReference type="GO" id="GO:0005783">
    <property type="term" value="C:endoplasmic reticulum"/>
    <property type="evidence" value="ECO:0007669"/>
    <property type="project" value="TreeGrafter"/>
</dbReference>
<comment type="similarity">
    <text evidence="1">Belongs to the protein disulfide isomerase family.</text>
</comment>
<dbReference type="Proteomes" id="UP001152798">
    <property type="component" value="Chromosome 6"/>
</dbReference>
<feature type="domain" description="Thioredoxin" evidence="2">
    <location>
        <begin position="81"/>
        <end position="180"/>
    </location>
</feature>
<dbReference type="InterPro" id="IPR036249">
    <property type="entry name" value="Thioredoxin-like_sf"/>
</dbReference>
<proteinExistence type="inferred from homology"/>
<evidence type="ECO:0000259" key="2">
    <source>
        <dbReference type="Pfam" id="PF00085"/>
    </source>
</evidence>
<evidence type="ECO:0000313" key="3">
    <source>
        <dbReference type="EMBL" id="CAH1405959.1"/>
    </source>
</evidence>
<accession>A0A9P0HPP2</accession>
<dbReference type="Pfam" id="PF00085">
    <property type="entry name" value="Thioredoxin"/>
    <property type="match status" value="1"/>
</dbReference>
<dbReference type="SUPFAM" id="SSF52833">
    <property type="entry name" value="Thioredoxin-like"/>
    <property type="match status" value="1"/>
</dbReference>
<dbReference type="GO" id="GO:0034976">
    <property type="term" value="P:response to endoplasmic reticulum stress"/>
    <property type="evidence" value="ECO:0007669"/>
    <property type="project" value="TreeGrafter"/>
</dbReference>
<dbReference type="PANTHER" id="PTHR18929">
    <property type="entry name" value="PROTEIN DISULFIDE ISOMERASE"/>
    <property type="match status" value="1"/>
</dbReference>
<evidence type="ECO:0000313" key="4">
    <source>
        <dbReference type="Proteomes" id="UP001152798"/>
    </source>
</evidence>